<gene>
    <name evidence="1" type="ORF">DYP60_05805</name>
</gene>
<name>A0A372MH77_9SPIR</name>
<evidence type="ECO:0000313" key="2">
    <source>
        <dbReference type="Proteomes" id="UP000264002"/>
    </source>
</evidence>
<organism evidence="1 2">
    <name type="scientific">Sphaerochaeta halotolerans</name>
    <dbReference type="NCBI Taxonomy" id="2293840"/>
    <lineage>
        <taxon>Bacteria</taxon>
        <taxon>Pseudomonadati</taxon>
        <taxon>Spirochaetota</taxon>
        <taxon>Spirochaetia</taxon>
        <taxon>Spirochaetales</taxon>
        <taxon>Sphaerochaetaceae</taxon>
        <taxon>Sphaerochaeta</taxon>
    </lineage>
</organism>
<reference evidence="1 2" key="2">
    <citation type="submission" date="2018-09" db="EMBL/GenBank/DDBJ databases">
        <title>Genome of Sphaerochaeta halotolerans strain 4-11.</title>
        <authorList>
            <person name="Nazina T.N."/>
            <person name="Sokolova D.S."/>
        </authorList>
    </citation>
    <scope>NUCLEOTIDE SEQUENCE [LARGE SCALE GENOMIC DNA]</scope>
    <source>
        <strain evidence="1 2">4-11</strain>
    </source>
</reference>
<dbReference type="PROSITE" id="PS51257">
    <property type="entry name" value="PROKAR_LIPOPROTEIN"/>
    <property type="match status" value="1"/>
</dbReference>
<reference evidence="2" key="1">
    <citation type="submission" date="2018-08" db="EMBL/GenBank/DDBJ databases">
        <authorList>
            <person name="Grouzdev D.S."/>
            <person name="Krutkina M.S."/>
        </authorList>
    </citation>
    <scope>NUCLEOTIDE SEQUENCE [LARGE SCALE GENOMIC DNA]</scope>
    <source>
        <strain evidence="2">4-11</strain>
    </source>
</reference>
<accession>A0A372MH77</accession>
<dbReference type="EMBL" id="QUWK01000005">
    <property type="protein sequence ID" value="RFU95139.1"/>
    <property type="molecule type" value="Genomic_DNA"/>
</dbReference>
<protein>
    <submittedName>
        <fullName evidence="1">Uncharacterized protein</fullName>
    </submittedName>
</protein>
<dbReference type="AlphaFoldDB" id="A0A372MH77"/>
<proteinExistence type="predicted"/>
<dbReference type="Proteomes" id="UP000264002">
    <property type="component" value="Unassembled WGS sequence"/>
</dbReference>
<keyword evidence="2" id="KW-1185">Reference proteome</keyword>
<evidence type="ECO:0000313" key="1">
    <source>
        <dbReference type="EMBL" id="RFU95139.1"/>
    </source>
</evidence>
<comment type="caution">
    <text evidence="1">The sequence shown here is derived from an EMBL/GenBank/DDBJ whole genome shotgun (WGS) entry which is preliminary data.</text>
</comment>
<sequence>MRLHARIVQFICICLLLGTITLVSSCGVYSKTPAINPDEQHWEGPLLDGTEMEDVQITIKPQQKAYIINLENLDVDSAVLMQYLRGQESQQQTFTVEEKDSYILVIKK</sequence>